<feature type="compositionally biased region" description="Low complexity" evidence="12">
    <location>
        <begin position="35"/>
        <end position="44"/>
    </location>
</feature>
<dbReference type="Gene3D" id="1.50.40.10">
    <property type="entry name" value="Mitochondrial carrier domain"/>
    <property type="match status" value="1"/>
</dbReference>
<dbReference type="GO" id="GO:0005743">
    <property type="term" value="C:mitochondrial inner membrane"/>
    <property type="evidence" value="ECO:0007669"/>
    <property type="project" value="UniProtKB-SubCell"/>
</dbReference>
<evidence type="ECO:0000256" key="5">
    <source>
        <dbReference type="ARBA" id="ARBA00022737"/>
    </source>
</evidence>
<comment type="subcellular location">
    <subcellularLocation>
        <location evidence="1">Mitochondrion inner membrane</location>
        <topology evidence="1">Multi-pass membrane protein</topology>
    </subcellularLocation>
</comment>
<proteinExistence type="inferred from homology"/>
<reference evidence="13" key="2">
    <citation type="submission" date="2020-06" db="EMBL/GenBank/DDBJ databases">
        <authorList>
            <person name="Studholme D.J."/>
        </authorList>
    </citation>
    <scope>NUCLEOTIDE SEQUENCE</scope>
    <source>
        <strain evidence="13">NZFS 3630</strain>
    </source>
</reference>
<dbReference type="GO" id="GO:1990542">
    <property type="term" value="P:mitochondrial transmembrane transport"/>
    <property type="evidence" value="ECO:0007669"/>
    <property type="project" value="InterPro"/>
</dbReference>
<evidence type="ECO:0000256" key="1">
    <source>
        <dbReference type="ARBA" id="ARBA00004448"/>
    </source>
</evidence>
<evidence type="ECO:0000256" key="6">
    <source>
        <dbReference type="ARBA" id="ARBA00022792"/>
    </source>
</evidence>
<gene>
    <name evidence="13" type="ORF">JM18_008977</name>
</gene>
<evidence type="ECO:0000256" key="2">
    <source>
        <dbReference type="ARBA" id="ARBA00006375"/>
    </source>
</evidence>
<reference evidence="13" key="1">
    <citation type="journal article" date="2015" name="Genom Data">
        <title>Genome sequences of six Phytophthora species associated with forests in New Zealand.</title>
        <authorList>
            <person name="Studholme D.J."/>
            <person name="McDougal R.L."/>
            <person name="Sambles C."/>
            <person name="Hansen E."/>
            <person name="Hardy G."/>
            <person name="Grant M."/>
            <person name="Ganley R.J."/>
            <person name="Williams N.M."/>
        </authorList>
    </citation>
    <scope>NUCLEOTIDE SEQUENCE</scope>
    <source>
        <strain evidence="13">NZFS 3630</strain>
    </source>
</reference>
<evidence type="ECO:0000256" key="10">
    <source>
        <dbReference type="PROSITE-ProRule" id="PRU00282"/>
    </source>
</evidence>
<evidence type="ECO:0000256" key="3">
    <source>
        <dbReference type="ARBA" id="ARBA00022448"/>
    </source>
</evidence>
<dbReference type="PANTHER" id="PTHR45760:SF2">
    <property type="entry name" value="FI19922P1-RELATED"/>
    <property type="match status" value="1"/>
</dbReference>
<feature type="repeat" description="Solcar" evidence="10">
    <location>
        <begin position="369"/>
        <end position="452"/>
    </location>
</feature>
<feature type="compositionally biased region" description="Acidic residues" evidence="12">
    <location>
        <begin position="10"/>
        <end position="29"/>
    </location>
</feature>
<comment type="similarity">
    <text evidence="2 11">Belongs to the mitochondrial carrier (TC 2.A.29) family.</text>
</comment>
<dbReference type="PROSITE" id="PS50920">
    <property type="entry name" value="SOLCAR"/>
    <property type="match status" value="3"/>
</dbReference>
<feature type="compositionally biased region" description="Basic and acidic residues" evidence="12">
    <location>
        <begin position="46"/>
        <end position="57"/>
    </location>
</feature>
<evidence type="ECO:0000256" key="8">
    <source>
        <dbReference type="ARBA" id="ARBA00023128"/>
    </source>
</evidence>
<keyword evidence="4 10" id="KW-0812">Transmembrane</keyword>
<dbReference type="SUPFAM" id="SSF103506">
    <property type="entry name" value="Mitochondrial carrier"/>
    <property type="match status" value="1"/>
</dbReference>
<feature type="repeat" description="Solcar" evidence="10">
    <location>
        <begin position="461"/>
        <end position="548"/>
    </location>
</feature>
<evidence type="ECO:0000256" key="12">
    <source>
        <dbReference type="SAM" id="MobiDB-lite"/>
    </source>
</evidence>
<keyword evidence="9 10" id="KW-0472">Membrane</keyword>
<organism evidence="13 14">
    <name type="scientific">Phytophthora kernoviae</name>
    <dbReference type="NCBI Taxonomy" id="325452"/>
    <lineage>
        <taxon>Eukaryota</taxon>
        <taxon>Sar</taxon>
        <taxon>Stramenopiles</taxon>
        <taxon>Oomycota</taxon>
        <taxon>Peronosporomycetes</taxon>
        <taxon>Peronosporales</taxon>
        <taxon>Peronosporaceae</taxon>
        <taxon>Phytophthora</taxon>
    </lineage>
</organism>
<dbReference type="Proteomes" id="UP000792063">
    <property type="component" value="Unassembled WGS sequence"/>
</dbReference>
<evidence type="ECO:0000256" key="4">
    <source>
        <dbReference type="ARBA" id="ARBA00022692"/>
    </source>
</evidence>
<sequence>MAEDGAVTLSEEEGEKTEESEDSLEEQADDLTQWEPSLEEQSNLELEEHEKKLHTFDPIEEDPAEDMEDFDSDRQRRLEDLDSNWQGTSEEFVGSNGENEAAPAEEEDDEEALPIIPGLTDVELIAFNPEFANEEVLDKIIDWSYDQVAAMSIHRDNFIHVEDLYRFLLKTLNPLDEEIDAEDEAILTDAVTELRKQQGLVDDNQVKMAAKAEDNMKKAAAASTGALLTSLFVTPLDVAKVRIQSQIQTVAKPKTLAELRVTHTTVAEQCRCRSRCACNRCVTRPVEKLSPSRRGTALPAMRMSCSRAVAPLQLQGTSHALRHIFQTEGLAGLFAGLSPAMVIAVPSTVLYYISYDLLLQEGQQKLPQIQEFVPLLAGATARVVAASITSPIELIRTRMQGEQAGASLVTTFQHAVRRGGYRSLMNGLGATLARDVPFSAIYWTSYESLQKRFNSAEMELTRTQRAFACGAVSGAVAATVTTPFDVVKTLQQVSMTAQGSQPSGMAVLRQVVDSKGLSGAFTGLSARLARVAPSCAVMISCYELGKEKLGIA</sequence>
<feature type="compositionally biased region" description="Acidic residues" evidence="12">
    <location>
        <begin position="58"/>
        <end position="71"/>
    </location>
</feature>
<dbReference type="EMBL" id="JPWU03000712">
    <property type="protein sequence ID" value="KAG2508263.1"/>
    <property type="molecule type" value="Genomic_DNA"/>
</dbReference>
<dbReference type="InterPro" id="IPR023395">
    <property type="entry name" value="MCP_dom_sf"/>
</dbReference>
<dbReference type="PANTHER" id="PTHR45760">
    <property type="entry name" value="FI19922P1-RELATED"/>
    <property type="match status" value="1"/>
</dbReference>
<dbReference type="InterPro" id="IPR045315">
    <property type="entry name" value="Mtm1-like"/>
</dbReference>
<keyword evidence="5" id="KW-0677">Repeat</keyword>
<dbReference type="Pfam" id="PF00153">
    <property type="entry name" value="Mito_carr"/>
    <property type="match status" value="4"/>
</dbReference>
<evidence type="ECO:0000256" key="7">
    <source>
        <dbReference type="ARBA" id="ARBA00022989"/>
    </source>
</evidence>
<keyword evidence="7" id="KW-1133">Transmembrane helix</keyword>
<accession>A0A921S972</accession>
<evidence type="ECO:0000256" key="9">
    <source>
        <dbReference type="ARBA" id="ARBA00023136"/>
    </source>
</evidence>
<evidence type="ECO:0000256" key="11">
    <source>
        <dbReference type="RuleBase" id="RU000488"/>
    </source>
</evidence>
<evidence type="ECO:0000313" key="14">
    <source>
        <dbReference type="Proteomes" id="UP000792063"/>
    </source>
</evidence>
<name>A0A921S972_9STRA</name>
<dbReference type="InterPro" id="IPR018108">
    <property type="entry name" value="MCP_transmembrane"/>
</dbReference>
<feature type="repeat" description="Solcar" evidence="10">
    <location>
        <begin position="213"/>
        <end position="361"/>
    </location>
</feature>
<protein>
    <submittedName>
        <fullName evidence="13">Uncharacterized protein</fullName>
    </submittedName>
</protein>
<comment type="caution">
    <text evidence="13">The sequence shown here is derived from an EMBL/GenBank/DDBJ whole genome shotgun (WGS) entry which is preliminary data.</text>
</comment>
<dbReference type="AlphaFoldDB" id="A0A921S972"/>
<feature type="region of interest" description="Disordered" evidence="12">
    <location>
        <begin position="1"/>
        <end position="110"/>
    </location>
</feature>
<keyword evidence="8" id="KW-0496">Mitochondrion</keyword>
<keyword evidence="3 11" id="KW-0813">Transport</keyword>
<evidence type="ECO:0000313" key="13">
    <source>
        <dbReference type="EMBL" id="KAG2508263.1"/>
    </source>
</evidence>
<keyword evidence="6" id="KW-0999">Mitochondrion inner membrane</keyword>